<evidence type="ECO:0000256" key="6">
    <source>
        <dbReference type="RuleBase" id="RU362114"/>
    </source>
</evidence>
<dbReference type="CDD" id="cd02907">
    <property type="entry name" value="Macro_Af1521_BAL-like"/>
    <property type="match status" value="1"/>
</dbReference>
<dbReference type="Gene3D" id="3.30.70.330">
    <property type="match status" value="2"/>
</dbReference>
<dbReference type="AlphaFoldDB" id="A0A8W8IVH8"/>
<name>A0A8W8IVH8_MAGGI</name>
<dbReference type="SUPFAM" id="SSF117839">
    <property type="entry name" value="WWE domain"/>
    <property type="match status" value="1"/>
</dbReference>
<dbReference type="Pfam" id="PF23085">
    <property type="entry name" value="RRM_PARP14_3"/>
    <property type="match status" value="2"/>
</dbReference>
<evidence type="ECO:0000313" key="11">
    <source>
        <dbReference type="Proteomes" id="UP000005408"/>
    </source>
</evidence>
<feature type="domain" description="PARP catalytic" evidence="8">
    <location>
        <begin position="1029"/>
        <end position="1229"/>
    </location>
</feature>
<dbReference type="PANTHER" id="PTHR14453">
    <property type="entry name" value="PARP/ZINC FINGER CCCH TYPE DOMAIN CONTAINING PROTEIN"/>
    <property type="match status" value="1"/>
</dbReference>
<dbReference type="CDD" id="cd12547">
    <property type="entry name" value="RRM1_2_PAR10"/>
    <property type="match status" value="1"/>
</dbReference>
<dbReference type="InterPro" id="IPR012677">
    <property type="entry name" value="Nucleotide-bd_a/b_plait_sf"/>
</dbReference>
<evidence type="ECO:0000256" key="5">
    <source>
        <dbReference type="ARBA" id="ARBA00023242"/>
    </source>
</evidence>
<dbReference type="SUPFAM" id="SSF56399">
    <property type="entry name" value="ADP-ribosylation"/>
    <property type="match status" value="1"/>
</dbReference>
<dbReference type="Proteomes" id="UP000005408">
    <property type="component" value="Unassembled WGS sequence"/>
</dbReference>
<keyword evidence="2 6" id="KW-0328">Glycosyltransferase</keyword>
<evidence type="ECO:0000256" key="1">
    <source>
        <dbReference type="ARBA" id="ARBA00004123"/>
    </source>
</evidence>
<evidence type="ECO:0000259" key="8">
    <source>
        <dbReference type="PROSITE" id="PS51059"/>
    </source>
</evidence>
<dbReference type="GO" id="GO:0010629">
    <property type="term" value="P:negative regulation of gene expression"/>
    <property type="evidence" value="ECO:0007669"/>
    <property type="project" value="TreeGrafter"/>
</dbReference>
<dbReference type="Gene3D" id="3.40.220.10">
    <property type="entry name" value="Leucine Aminopeptidase, subunit E, domain 1"/>
    <property type="match status" value="1"/>
</dbReference>
<evidence type="ECO:0000256" key="2">
    <source>
        <dbReference type="ARBA" id="ARBA00022676"/>
    </source>
</evidence>
<protein>
    <recommendedName>
        <fullName evidence="6">Poly [ADP-ribose] polymerase</fullName>
        <shortName evidence="6">PARP</shortName>
        <ecNumber evidence="6">2.4.2.-</ecNumber>
    </recommendedName>
</protein>
<accession>A0A8W8IVH8</accession>
<dbReference type="SMART" id="SM00360">
    <property type="entry name" value="RRM"/>
    <property type="match status" value="3"/>
</dbReference>
<dbReference type="InterPro" id="IPR057049">
    <property type="entry name" value="PARP14_KH_8"/>
</dbReference>
<dbReference type="InterPro" id="IPR052056">
    <property type="entry name" value="Mono-ARTD/PARP"/>
</dbReference>
<dbReference type="PANTHER" id="PTHR14453:SF102">
    <property type="entry name" value="PROTEIN MONO-ADP-RIBOSYLTRANSFERASE PARP14-LIKE"/>
    <property type="match status" value="1"/>
</dbReference>
<dbReference type="OMA" id="FRRICEY"/>
<proteinExistence type="predicted"/>
<dbReference type="Pfam" id="PF01661">
    <property type="entry name" value="Macro"/>
    <property type="match status" value="1"/>
</dbReference>
<feature type="coiled-coil region" evidence="7">
    <location>
        <begin position="918"/>
        <end position="945"/>
    </location>
</feature>
<dbReference type="GO" id="GO:0003950">
    <property type="term" value="F:NAD+ poly-ADP-ribosyltransferase activity"/>
    <property type="evidence" value="ECO:0007669"/>
    <property type="project" value="UniProtKB-UniRule"/>
</dbReference>
<feature type="domain" description="Macro" evidence="9">
    <location>
        <begin position="607"/>
        <end position="792"/>
    </location>
</feature>
<dbReference type="InterPro" id="IPR000504">
    <property type="entry name" value="RRM_dom"/>
</dbReference>
<dbReference type="Gene3D" id="3.90.228.10">
    <property type="match status" value="1"/>
</dbReference>
<keyword evidence="7" id="KW-0175">Coiled coil</keyword>
<dbReference type="GO" id="GO:0070212">
    <property type="term" value="P:protein poly-ADP-ribosylation"/>
    <property type="evidence" value="ECO:0007669"/>
    <property type="project" value="TreeGrafter"/>
</dbReference>
<dbReference type="GO" id="GO:0003714">
    <property type="term" value="F:transcription corepressor activity"/>
    <property type="evidence" value="ECO:0007669"/>
    <property type="project" value="TreeGrafter"/>
</dbReference>
<dbReference type="SUPFAM" id="SSF54928">
    <property type="entry name" value="RNA-binding domain, RBD"/>
    <property type="match status" value="1"/>
</dbReference>
<dbReference type="CDD" id="cd01439">
    <property type="entry name" value="TCCD_inducible_PARP_like"/>
    <property type="match status" value="1"/>
</dbReference>
<dbReference type="Pfam" id="PF23254">
    <property type="entry name" value="KH_PARP14_8"/>
    <property type="match status" value="1"/>
</dbReference>
<evidence type="ECO:0000259" key="9">
    <source>
        <dbReference type="PROSITE" id="PS51154"/>
    </source>
</evidence>
<keyword evidence="5" id="KW-0539">Nucleus</keyword>
<dbReference type="Gene3D" id="3.30.720.50">
    <property type="match status" value="1"/>
</dbReference>
<dbReference type="GO" id="GO:0003723">
    <property type="term" value="F:RNA binding"/>
    <property type="evidence" value="ECO:0007669"/>
    <property type="project" value="InterPro"/>
</dbReference>
<dbReference type="InterPro" id="IPR034464">
    <property type="entry name" value="PAR10_RRM1_2"/>
</dbReference>
<dbReference type="SMART" id="SM00506">
    <property type="entry name" value="A1pp"/>
    <property type="match status" value="1"/>
</dbReference>
<dbReference type="FunFam" id="3.90.228.10:FF:000008">
    <property type="entry name" value="Poly [ADP-ribose] polymerase"/>
    <property type="match status" value="1"/>
</dbReference>
<dbReference type="InterPro" id="IPR002589">
    <property type="entry name" value="Macro_dom"/>
</dbReference>
<evidence type="ECO:0000256" key="7">
    <source>
        <dbReference type="SAM" id="Coils"/>
    </source>
</evidence>
<dbReference type="EnsemblMetazoa" id="G16069.1">
    <property type="protein sequence ID" value="G16069.1:cds"/>
    <property type="gene ID" value="G16069"/>
</dbReference>
<keyword evidence="3 6" id="KW-0808">Transferase</keyword>
<dbReference type="InterPro" id="IPR012317">
    <property type="entry name" value="Poly(ADP-ribose)pol_cat_dom"/>
</dbReference>
<dbReference type="PROSITE" id="PS51059">
    <property type="entry name" value="PARP_CATALYTIC"/>
    <property type="match status" value="1"/>
</dbReference>
<dbReference type="InterPro" id="IPR035979">
    <property type="entry name" value="RBD_domain_sf"/>
</dbReference>
<comment type="subcellular location">
    <subcellularLocation>
        <location evidence="1">Nucleus</location>
    </subcellularLocation>
</comment>
<dbReference type="InterPro" id="IPR037197">
    <property type="entry name" value="WWE_dom_sf"/>
</dbReference>
<sequence length="1229" mass="139093">MECPPEEADNESEIILQVRGVSPSTNAFTVQMYFENSRRSGGGEIKKIEIKDGIFYIEFKDEQVIDMVLKKKHIIDKTTIEVCRCPPKPLPTCSNKAFLTNISEKTTRDGLENFLEAKANVTPVSIEYGELKGTALITFEKDIDFEKLQLACKKRTLDDSHLEVSAVPVTNCVIVRNISKSMSHDTLLLYFDNEKRSGVTGVMDVKMLDGFCLVYFDEPEAVNIVCGRPHRIIDQDLDIKMYHKCLGHIEIKENLLKHPPLLEVHDKKGQERKKQPVQEEKQLKRHLLLMLQICKFEQELQKKYKDVSLKYDISKNLVKFKGLSGEVTNAIVEMYEFVSKVTKTEVKKFSKLLQQFLQQHPVYMYVNSKMKEKNIIGIWEFCKGEETLTVFSMSDELAVQTAHLIIESVLEIKIVLSNESRVLLSTREWQSKVDEIEKNGQGLIKIIAQADKERIIILCTDQWEGLVREYIEDFMLPNTIYEESLNLEPAMMRYLQMNCTVDLDNVLRSLESEKVNVVVYNTGFVIKATRTGLNQAKFAIGKIVKGVEKQTHSINKAGIRKHMESTTGQEKLRRVERNEGVVIEVSDESASDEDTSSSWLTTGAKRQELAVCVTKEGKKISAMVVDMLELDVDVIVNPANKDMKHIGGIAKFITEKGGRSIQDECNDYVRKKGRLMEGQVYLSAAGNLKCKGVIHAVGPVWQNGINQEEGYLRDAVFKSLEVTSARRFTSIAFPALCTGVFGYPVGEATRVIVVAVRDFFRENSGSSVVAVYLCGLEKETVNCFAIAMMREMKNVILKSEENENQWKCAQVPVYARTSNPGADIWGKARKAPRPVEDMRSVTLGVYGKDVNQIKKAIRIIEDDVDGIFKSKVYSESIIKQFSTSQKNEIQNLQKALDVDVSVETRVGRITVRGLIEDVMDASAKVHQMIRKAEAIQQEKQAAEMMAAMVEWCFLDTGNIPSKLEKYPPNINLQLEKALRKQEPKTSFCDAQGVKYILDFTTYEEYLESDPSDSVKVIRKSKIDGSSFELPPTWTLMDSKENVSVVTLLQNSQEYQDVQNDFVQSTGHTIVKIERIQNKMLLQQYEAKLKLLEGQNPAGTTNERKLWHGTANESVSSSINTYGFNRSYCGKNAVVHGNGVYFAVNASYFARDQYSPRDFNGNKRIYRCRVLTGEFCQGAQGMKVPPNKPNTGAGTTHILYDSVVDNVRNPGIFVIFNDTQAYPEYLITFQ</sequence>
<reference evidence="10" key="1">
    <citation type="submission" date="2022-08" db="UniProtKB">
        <authorList>
            <consortium name="EnsemblMetazoa"/>
        </authorList>
    </citation>
    <scope>IDENTIFICATION</scope>
    <source>
        <strain evidence="10">05x7-T-G4-1.051#20</strain>
    </source>
</reference>
<dbReference type="GO" id="GO:1990404">
    <property type="term" value="F:NAD+-protein mono-ADP-ribosyltransferase activity"/>
    <property type="evidence" value="ECO:0007669"/>
    <property type="project" value="TreeGrafter"/>
</dbReference>
<dbReference type="GO" id="GO:0005634">
    <property type="term" value="C:nucleus"/>
    <property type="evidence" value="ECO:0007669"/>
    <property type="project" value="UniProtKB-SubCell"/>
</dbReference>
<evidence type="ECO:0000256" key="3">
    <source>
        <dbReference type="ARBA" id="ARBA00022679"/>
    </source>
</evidence>
<dbReference type="InterPro" id="IPR043472">
    <property type="entry name" value="Macro_dom-like"/>
</dbReference>
<dbReference type="SUPFAM" id="SSF52949">
    <property type="entry name" value="Macro domain-like"/>
    <property type="match status" value="1"/>
</dbReference>
<dbReference type="GO" id="GO:0005737">
    <property type="term" value="C:cytoplasm"/>
    <property type="evidence" value="ECO:0007669"/>
    <property type="project" value="TreeGrafter"/>
</dbReference>
<dbReference type="Pfam" id="PF00644">
    <property type="entry name" value="PARP"/>
    <property type="match status" value="1"/>
</dbReference>
<dbReference type="OrthoDB" id="6159649at2759"/>
<organism evidence="10 11">
    <name type="scientific">Magallana gigas</name>
    <name type="common">Pacific oyster</name>
    <name type="synonym">Crassostrea gigas</name>
    <dbReference type="NCBI Taxonomy" id="29159"/>
    <lineage>
        <taxon>Eukaryota</taxon>
        <taxon>Metazoa</taxon>
        <taxon>Spiralia</taxon>
        <taxon>Lophotrochozoa</taxon>
        <taxon>Mollusca</taxon>
        <taxon>Bivalvia</taxon>
        <taxon>Autobranchia</taxon>
        <taxon>Pteriomorphia</taxon>
        <taxon>Ostreida</taxon>
        <taxon>Ostreoidea</taxon>
        <taxon>Ostreidae</taxon>
        <taxon>Magallana</taxon>
    </lineage>
</organism>
<dbReference type="EC" id="2.4.2.-" evidence="6"/>
<evidence type="ECO:0000313" key="10">
    <source>
        <dbReference type="EnsemblMetazoa" id="G16069.1:cds"/>
    </source>
</evidence>
<dbReference type="PROSITE" id="PS51154">
    <property type="entry name" value="MACRO"/>
    <property type="match status" value="1"/>
</dbReference>
<evidence type="ECO:0000256" key="4">
    <source>
        <dbReference type="ARBA" id="ARBA00023027"/>
    </source>
</evidence>
<keyword evidence="4 6" id="KW-0520">NAD</keyword>
<keyword evidence="11" id="KW-1185">Reference proteome</keyword>